<evidence type="ECO:0000313" key="4">
    <source>
        <dbReference type="Proteomes" id="UP000076625"/>
    </source>
</evidence>
<name>A0A165G1F1_9NEIS</name>
<feature type="transmembrane region" description="Helical" evidence="2">
    <location>
        <begin position="53"/>
        <end position="73"/>
    </location>
</feature>
<dbReference type="EMBL" id="LQQU01000005">
    <property type="protein sequence ID" value="KZE34834.1"/>
    <property type="molecule type" value="Genomic_DNA"/>
</dbReference>
<feature type="compositionally biased region" description="Basic and acidic residues" evidence="1">
    <location>
        <begin position="126"/>
        <end position="142"/>
    </location>
</feature>
<dbReference type="STRING" id="1452487.AVW16_05815"/>
<reference evidence="4" key="1">
    <citation type="submission" date="2016-01" db="EMBL/GenBank/DDBJ databases">
        <title>Draft genome of Chromobacterium sp. F49.</title>
        <authorList>
            <person name="Hong K.W."/>
        </authorList>
    </citation>
    <scope>NUCLEOTIDE SEQUENCE [LARGE SCALE GENOMIC DNA]</scope>
    <source>
        <strain evidence="4">CN10</strain>
    </source>
</reference>
<keyword evidence="2" id="KW-0812">Transmembrane</keyword>
<accession>A0A165G1F1</accession>
<gene>
    <name evidence="3" type="ORF">AVW16_05815</name>
</gene>
<keyword evidence="4" id="KW-1185">Reference proteome</keyword>
<dbReference type="Proteomes" id="UP000076625">
    <property type="component" value="Unassembled WGS sequence"/>
</dbReference>
<sequence>MRGLLWLFLLYPVAEIVSLIALTDKFGGGAVILWLIASALLGLALIRNQKLGMLLSAGALLRSGGEVSLYSLLWPVRTLLAGVLLIIPGPISDVLALLLLLPFKGPSVRMPPRAARPAEPGDVIDGEFRRVDEPVDPQRRLH</sequence>
<feature type="transmembrane region" description="Helical" evidence="2">
    <location>
        <begin position="79"/>
        <end position="103"/>
    </location>
</feature>
<dbReference type="PANTHER" id="PTHR35335:SF1">
    <property type="entry name" value="UPF0716 PROTEIN FXSA"/>
    <property type="match status" value="1"/>
</dbReference>
<keyword evidence="2" id="KW-0472">Membrane</keyword>
<dbReference type="InterPro" id="IPR007313">
    <property type="entry name" value="FxsA"/>
</dbReference>
<dbReference type="RefSeq" id="WP_066609924.1">
    <property type="nucleotide sequence ID" value="NZ_LQQU01000005.1"/>
</dbReference>
<dbReference type="Pfam" id="PF04186">
    <property type="entry name" value="FxsA"/>
    <property type="match status" value="1"/>
</dbReference>
<dbReference type="NCBIfam" id="NF008528">
    <property type="entry name" value="PRK11463.1-2"/>
    <property type="match status" value="1"/>
</dbReference>
<keyword evidence="2" id="KW-1133">Transmembrane helix</keyword>
<dbReference type="AlphaFoldDB" id="A0A165G1F1"/>
<evidence type="ECO:0000256" key="2">
    <source>
        <dbReference type="SAM" id="Phobius"/>
    </source>
</evidence>
<evidence type="ECO:0000256" key="1">
    <source>
        <dbReference type="SAM" id="MobiDB-lite"/>
    </source>
</evidence>
<dbReference type="GO" id="GO:0016020">
    <property type="term" value="C:membrane"/>
    <property type="evidence" value="ECO:0007669"/>
    <property type="project" value="InterPro"/>
</dbReference>
<protein>
    <submittedName>
        <fullName evidence="3">Exlusion protein FxsA</fullName>
    </submittedName>
</protein>
<comment type="caution">
    <text evidence="3">The sequence shown here is derived from an EMBL/GenBank/DDBJ whole genome shotgun (WGS) entry which is preliminary data.</text>
</comment>
<feature type="transmembrane region" description="Helical" evidence="2">
    <location>
        <begin position="26"/>
        <end position="46"/>
    </location>
</feature>
<dbReference type="OrthoDB" id="8607010at2"/>
<evidence type="ECO:0000313" key="3">
    <source>
        <dbReference type="EMBL" id="KZE34834.1"/>
    </source>
</evidence>
<organism evidence="3 4">
    <name type="scientific">Crenobacter luteus</name>
    <dbReference type="NCBI Taxonomy" id="1452487"/>
    <lineage>
        <taxon>Bacteria</taxon>
        <taxon>Pseudomonadati</taxon>
        <taxon>Pseudomonadota</taxon>
        <taxon>Betaproteobacteria</taxon>
        <taxon>Neisseriales</taxon>
        <taxon>Neisseriaceae</taxon>
        <taxon>Crenobacter</taxon>
    </lineage>
</organism>
<proteinExistence type="predicted"/>
<feature type="region of interest" description="Disordered" evidence="1">
    <location>
        <begin position="112"/>
        <end position="142"/>
    </location>
</feature>
<dbReference type="PANTHER" id="PTHR35335">
    <property type="entry name" value="UPF0716 PROTEIN FXSA"/>
    <property type="match status" value="1"/>
</dbReference>